<keyword evidence="2" id="KW-0547">Nucleotide-binding</keyword>
<dbReference type="Pfam" id="PF13304">
    <property type="entry name" value="AAA_21"/>
    <property type="match status" value="1"/>
</dbReference>
<feature type="domain" description="AAA+ ATPase" evidence="1">
    <location>
        <begin position="23"/>
        <end position="356"/>
    </location>
</feature>
<dbReference type="Proteomes" id="UP001056201">
    <property type="component" value="Chromosome 2"/>
</dbReference>
<dbReference type="InterPro" id="IPR003593">
    <property type="entry name" value="AAA+_ATPase"/>
</dbReference>
<dbReference type="PANTHER" id="PTHR43581:SF2">
    <property type="entry name" value="EXCINUCLEASE ATPASE SUBUNIT"/>
    <property type="match status" value="1"/>
</dbReference>
<dbReference type="InterPro" id="IPR027417">
    <property type="entry name" value="P-loop_NTPase"/>
</dbReference>
<evidence type="ECO:0000259" key="1">
    <source>
        <dbReference type="SMART" id="SM00382"/>
    </source>
</evidence>
<dbReference type="SMART" id="SM00382">
    <property type="entry name" value="AAA"/>
    <property type="match status" value="1"/>
</dbReference>
<name>A0ABY4SF15_AQUTE</name>
<sequence length="630" mass="69457">MPSIFPAKNPYSPFPLPSEHKWDTGVLAITGKNGAGKSRLLKAIADNSVEISVESVGVVRSQNIVHLTQANMHAQIEATSGHSVDFGDVLNECASYYDRNKSSVVWGQMQQHGRTVTETGLDINAVRTAVLKAAERRRCDTGDLTGQDVADEYTNISPQPFGYFRLQNIFSEYLARMNRDHYHEFLNYKGVGDAIHHGVNFPSRFGPPPWIEFNELLERVFNGKFSLRLPTTLEKNYKPQLLLSGNGIPIASEQLSSGEQTLLWLTTAIFSATRTNLSASASVILLDEPDAFLHPAMVRQFDHAIHQIAKTLGAVVVLTTHSPTTVALMTNCSFAQLADGALREVSRDQAVDDLLAGITSIAIDLQNRRHVFVESHYDAAVYQQVHEILKDKDDSGLTGISFNFTPAASKVPVDHLKSCLTKHLGKLPGANVESFIEAVNGAGSCDQVSASVEALSPHHDANVWGVIDWDRTNRSSSRVLVHGESQFYSLENAVLNPVALGAYLTVYFPAKITSEPALAPLRQYIGERIHTEKPAQLLSDAMTEWLLDDNSNPMPFKLAGERTVTIPQAWLHTQGHALNDKILNKLPQLRSIRPGPLMLDVAKRGFRLFPWTIPASFETLFHSIASSRSN</sequence>
<dbReference type="InterPro" id="IPR003959">
    <property type="entry name" value="ATPase_AAA_core"/>
</dbReference>
<dbReference type="InterPro" id="IPR051396">
    <property type="entry name" value="Bact_Antivir_Def_Nuclease"/>
</dbReference>
<dbReference type="RefSeq" id="WP_250199262.1">
    <property type="nucleotide sequence ID" value="NZ_CP097636.1"/>
</dbReference>
<dbReference type="CDD" id="cd00267">
    <property type="entry name" value="ABC_ATPase"/>
    <property type="match status" value="1"/>
</dbReference>
<dbReference type="PANTHER" id="PTHR43581">
    <property type="entry name" value="ATP/GTP PHOSPHATASE"/>
    <property type="match status" value="1"/>
</dbReference>
<proteinExistence type="predicted"/>
<keyword evidence="3" id="KW-1185">Reference proteome</keyword>
<accession>A0ABY4SF15</accession>
<dbReference type="Gene3D" id="3.40.50.300">
    <property type="entry name" value="P-loop containing nucleotide triphosphate hydrolases"/>
    <property type="match status" value="1"/>
</dbReference>
<reference evidence="2" key="1">
    <citation type="submission" date="2022-05" db="EMBL/GenBank/DDBJ databases">
        <title>An RpoN-dependent PEP-CTERM gene is involved in floc formation of an Aquincola tertiaricarbonis strain.</title>
        <authorList>
            <person name="Qiu D."/>
            <person name="Xia M."/>
        </authorList>
    </citation>
    <scope>NUCLEOTIDE SEQUENCE</scope>
    <source>
        <strain evidence="2">RN12</strain>
    </source>
</reference>
<protein>
    <submittedName>
        <fullName evidence="2">ATP-binding protein</fullName>
    </submittedName>
</protein>
<gene>
    <name evidence="2" type="ORF">MW290_19025</name>
</gene>
<keyword evidence="2" id="KW-0067">ATP-binding</keyword>
<evidence type="ECO:0000313" key="3">
    <source>
        <dbReference type="Proteomes" id="UP001056201"/>
    </source>
</evidence>
<dbReference type="GO" id="GO:0005524">
    <property type="term" value="F:ATP binding"/>
    <property type="evidence" value="ECO:0007669"/>
    <property type="project" value="UniProtKB-KW"/>
</dbReference>
<dbReference type="SUPFAM" id="SSF52540">
    <property type="entry name" value="P-loop containing nucleoside triphosphate hydrolases"/>
    <property type="match status" value="1"/>
</dbReference>
<evidence type="ECO:0000313" key="2">
    <source>
        <dbReference type="EMBL" id="URI11064.1"/>
    </source>
</evidence>
<dbReference type="EMBL" id="CP097636">
    <property type="protein sequence ID" value="URI11064.1"/>
    <property type="molecule type" value="Genomic_DNA"/>
</dbReference>
<organism evidence="2 3">
    <name type="scientific">Aquincola tertiaricarbonis</name>
    <dbReference type="NCBI Taxonomy" id="391953"/>
    <lineage>
        <taxon>Bacteria</taxon>
        <taxon>Pseudomonadati</taxon>
        <taxon>Pseudomonadota</taxon>
        <taxon>Betaproteobacteria</taxon>
        <taxon>Burkholderiales</taxon>
        <taxon>Sphaerotilaceae</taxon>
        <taxon>Aquincola</taxon>
    </lineage>
</organism>